<dbReference type="SUPFAM" id="SSF46767">
    <property type="entry name" value="Methylated DNA-protein cysteine methyltransferase, C-terminal domain"/>
    <property type="match status" value="1"/>
</dbReference>
<dbReference type="InterPro" id="IPR008332">
    <property type="entry name" value="MethylG_MeTrfase_N"/>
</dbReference>
<dbReference type="Gene3D" id="1.10.10.10">
    <property type="entry name" value="Winged helix-like DNA-binding domain superfamily/Winged helix DNA-binding domain"/>
    <property type="match status" value="1"/>
</dbReference>
<sequence length="197" mass="21273">MNGRKEKMASLAENVYWDELQAGDWRIYIACTERGLCYVGTPNDSFETLSAWVQAKMPQAKLERREEKVAGLKNGLAAYLRGEAADWRCPLDLRGTDFQRSVWNALMAVRPGETVSYSDIAGQLGRAEAVRAVASAIGANPALVAVPCHRIIGKNGALTGYRGGLPMKERLLRLEREGVAASGAAALAAGDRVAPAR</sequence>
<dbReference type="InterPro" id="IPR001497">
    <property type="entry name" value="MethylDNA_cys_MeTrfase_AS"/>
</dbReference>
<dbReference type="PROSITE" id="PS00374">
    <property type="entry name" value="MGMT"/>
    <property type="match status" value="1"/>
</dbReference>
<evidence type="ECO:0000313" key="9">
    <source>
        <dbReference type="EMBL" id="MFD2663564.1"/>
    </source>
</evidence>
<keyword evidence="10" id="KW-1185">Reference proteome</keyword>
<comment type="catalytic activity">
    <reaction evidence="6">
        <text>a 6-O-methyl-2'-deoxyguanosine in DNA + L-cysteinyl-[protein] = S-methyl-L-cysteinyl-[protein] + a 2'-deoxyguanosine in DNA</text>
        <dbReference type="Rhea" id="RHEA:24000"/>
        <dbReference type="Rhea" id="RHEA-COMP:10131"/>
        <dbReference type="Rhea" id="RHEA-COMP:10132"/>
        <dbReference type="Rhea" id="RHEA-COMP:11367"/>
        <dbReference type="Rhea" id="RHEA-COMP:11368"/>
        <dbReference type="ChEBI" id="CHEBI:29950"/>
        <dbReference type="ChEBI" id="CHEBI:82612"/>
        <dbReference type="ChEBI" id="CHEBI:85445"/>
        <dbReference type="ChEBI" id="CHEBI:85448"/>
        <dbReference type="EC" id="2.1.1.63"/>
    </reaction>
</comment>
<dbReference type="Pfam" id="PF02870">
    <property type="entry name" value="Methyltransf_1N"/>
    <property type="match status" value="1"/>
</dbReference>
<dbReference type="GO" id="GO:0003908">
    <property type="term" value="F:methylated-DNA-[protein]-cysteine S-methyltransferase activity"/>
    <property type="evidence" value="ECO:0007669"/>
    <property type="project" value="UniProtKB-EC"/>
</dbReference>
<comment type="catalytic activity">
    <reaction evidence="1">
        <text>a 4-O-methyl-thymidine in DNA + L-cysteinyl-[protein] = a thymidine in DNA + S-methyl-L-cysteinyl-[protein]</text>
        <dbReference type="Rhea" id="RHEA:53428"/>
        <dbReference type="Rhea" id="RHEA-COMP:10131"/>
        <dbReference type="Rhea" id="RHEA-COMP:10132"/>
        <dbReference type="Rhea" id="RHEA-COMP:13555"/>
        <dbReference type="Rhea" id="RHEA-COMP:13556"/>
        <dbReference type="ChEBI" id="CHEBI:29950"/>
        <dbReference type="ChEBI" id="CHEBI:82612"/>
        <dbReference type="ChEBI" id="CHEBI:137386"/>
        <dbReference type="ChEBI" id="CHEBI:137387"/>
        <dbReference type="EC" id="2.1.1.63"/>
    </reaction>
</comment>
<dbReference type="EC" id="2.1.1.63" evidence="9"/>
<dbReference type="InterPro" id="IPR036388">
    <property type="entry name" value="WH-like_DNA-bd_sf"/>
</dbReference>
<evidence type="ECO:0000259" key="7">
    <source>
        <dbReference type="Pfam" id="PF01035"/>
    </source>
</evidence>
<gene>
    <name evidence="9" type="ORF">ACFSW5_25320</name>
</gene>
<evidence type="ECO:0000256" key="4">
    <source>
        <dbReference type="ARBA" id="ARBA00022763"/>
    </source>
</evidence>
<feature type="domain" description="Methylated-DNA-[protein]-cysteine S-methyltransferase DNA binding" evidence="7">
    <location>
        <begin position="97"/>
        <end position="176"/>
    </location>
</feature>
<organism evidence="9 10">
    <name type="scientific">Paenibacillus thailandensis</name>
    <dbReference type="NCBI Taxonomy" id="393250"/>
    <lineage>
        <taxon>Bacteria</taxon>
        <taxon>Bacillati</taxon>
        <taxon>Bacillota</taxon>
        <taxon>Bacilli</taxon>
        <taxon>Bacillales</taxon>
        <taxon>Paenibacillaceae</taxon>
        <taxon>Paenibacillus</taxon>
    </lineage>
</organism>
<keyword evidence="5" id="KW-0234">DNA repair</keyword>
<keyword evidence="4" id="KW-0227">DNA damage</keyword>
<dbReference type="InterPro" id="IPR036631">
    <property type="entry name" value="MGMT_N_sf"/>
</dbReference>
<evidence type="ECO:0000256" key="3">
    <source>
        <dbReference type="ARBA" id="ARBA00022679"/>
    </source>
</evidence>
<dbReference type="InterPro" id="IPR036217">
    <property type="entry name" value="MethylDNA_cys_MeTrfase_DNAb"/>
</dbReference>
<dbReference type="Gene3D" id="3.30.160.70">
    <property type="entry name" value="Methylated DNA-protein cysteine methyltransferase domain"/>
    <property type="match status" value="1"/>
</dbReference>
<dbReference type="InterPro" id="IPR014048">
    <property type="entry name" value="MethylDNA_cys_MeTrfase_DNA-bd"/>
</dbReference>
<evidence type="ECO:0000259" key="8">
    <source>
        <dbReference type="Pfam" id="PF02870"/>
    </source>
</evidence>
<protein>
    <submittedName>
        <fullName evidence="9">Methylated-DNA--[protein]-cysteine S-methyltransferase</fullName>
        <ecNumber evidence="9">2.1.1.63</ecNumber>
    </submittedName>
</protein>
<evidence type="ECO:0000256" key="6">
    <source>
        <dbReference type="ARBA" id="ARBA00049348"/>
    </source>
</evidence>
<proteinExistence type="predicted"/>
<dbReference type="EMBL" id="JBHUMY010000043">
    <property type="protein sequence ID" value="MFD2663564.1"/>
    <property type="molecule type" value="Genomic_DNA"/>
</dbReference>
<dbReference type="GO" id="GO:0032259">
    <property type="term" value="P:methylation"/>
    <property type="evidence" value="ECO:0007669"/>
    <property type="project" value="UniProtKB-KW"/>
</dbReference>
<evidence type="ECO:0000256" key="5">
    <source>
        <dbReference type="ARBA" id="ARBA00023204"/>
    </source>
</evidence>
<evidence type="ECO:0000313" key="10">
    <source>
        <dbReference type="Proteomes" id="UP001597493"/>
    </source>
</evidence>
<dbReference type="RefSeq" id="WP_379279820.1">
    <property type="nucleotide sequence ID" value="NZ_JBHUGT010000011.1"/>
</dbReference>
<keyword evidence="2 9" id="KW-0489">Methyltransferase</keyword>
<dbReference type="PANTHER" id="PTHR10815">
    <property type="entry name" value="METHYLATED-DNA--PROTEIN-CYSTEINE METHYLTRANSFERASE"/>
    <property type="match status" value="1"/>
</dbReference>
<dbReference type="CDD" id="cd06445">
    <property type="entry name" value="ATase"/>
    <property type="match status" value="1"/>
</dbReference>
<accession>A0ABW5R493</accession>
<dbReference type="Pfam" id="PF01035">
    <property type="entry name" value="DNA_binding_1"/>
    <property type="match status" value="1"/>
</dbReference>
<dbReference type="SUPFAM" id="SSF53155">
    <property type="entry name" value="Methylated DNA-protein cysteine methyltransferase domain"/>
    <property type="match status" value="1"/>
</dbReference>
<feature type="domain" description="Methylguanine DNA methyltransferase ribonuclease-like" evidence="8">
    <location>
        <begin position="22"/>
        <end position="93"/>
    </location>
</feature>
<dbReference type="NCBIfam" id="TIGR00589">
    <property type="entry name" value="ogt"/>
    <property type="match status" value="1"/>
</dbReference>
<reference evidence="10" key="1">
    <citation type="journal article" date="2019" name="Int. J. Syst. Evol. Microbiol.">
        <title>The Global Catalogue of Microorganisms (GCM) 10K type strain sequencing project: providing services to taxonomists for standard genome sequencing and annotation.</title>
        <authorList>
            <consortium name="The Broad Institute Genomics Platform"/>
            <consortium name="The Broad Institute Genome Sequencing Center for Infectious Disease"/>
            <person name="Wu L."/>
            <person name="Ma J."/>
        </authorList>
    </citation>
    <scope>NUCLEOTIDE SEQUENCE [LARGE SCALE GENOMIC DNA]</scope>
    <source>
        <strain evidence="10">TISTR 1827</strain>
    </source>
</reference>
<keyword evidence="3 9" id="KW-0808">Transferase</keyword>
<comment type="caution">
    <text evidence="9">The sequence shown here is derived from an EMBL/GenBank/DDBJ whole genome shotgun (WGS) entry which is preliminary data.</text>
</comment>
<name>A0ABW5R493_9BACL</name>
<evidence type="ECO:0000256" key="1">
    <source>
        <dbReference type="ARBA" id="ARBA00001286"/>
    </source>
</evidence>
<dbReference type="PANTHER" id="PTHR10815:SF12">
    <property type="entry name" value="METHYLATED-DNA--PROTEIN-CYSTEINE METHYLTRANSFERASE, INDUCIBLE"/>
    <property type="match status" value="1"/>
</dbReference>
<dbReference type="Proteomes" id="UP001597493">
    <property type="component" value="Unassembled WGS sequence"/>
</dbReference>
<evidence type="ECO:0000256" key="2">
    <source>
        <dbReference type="ARBA" id="ARBA00022603"/>
    </source>
</evidence>